<protein>
    <recommendedName>
        <fullName evidence="2">DUF4833 domain-containing protein</fullName>
    </recommendedName>
</protein>
<dbReference type="eggNOG" id="ENOG502S364">
    <property type="taxonomic scope" value="Eukaryota"/>
</dbReference>
<reference evidence="3 4" key="1">
    <citation type="journal article" date="2015" name="Sci. Rep.">
        <title>The genome of Leishmania panamensis: insights into genomics of the L. (Viannia) subgenus.</title>
        <authorList>
            <person name="Llanes A."/>
            <person name="Restrepo C.M."/>
            <person name="Vecchio G.D."/>
            <person name="Anguizola F.J."/>
            <person name="Lleonart R."/>
        </authorList>
    </citation>
    <scope>NUCLEOTIDE SEQUENCE [LARGE SCALE GENOMIC DNA]</scope>
    <source>
        <strain evidence="3 4">MHOM/PA/94/PSC-1</strain>
    </source>
</reference>
<organism evidence="3 4">
    <name type="scientific">Leishmania panamensis</name>
    <dbReference type="NCBI Taxonomy" id="5679"/>
    <lineage>
        <taxon>Eukaryota</taxon>
        <taxon>Discoba</taxon>
        <taxon>Euglenozoa</taxon>
        <taxon>Kinetoplastea</taxon>
        <taxon>Metakinetoplastina</taxon>
        <taxon>Trypanosomatida</taxon>
        <taxon>Trypanosomatidae</taxon>
        <taxon>Leishmaniinae</taxon>
        <taxon>Leishmania</taxon>
        <taxon>Leishmania guyanensis species complex</taxon>
    </lineage>
</organism>
<dbReference type="Pfam" id="PF16117">
    <property type="entry name" value="DUF4833"/>
    <property type="match status" value="1"/>
</dbReference>
<dbReference type="OrthoDB" id="77762at2759"/>
<evidence type="ECO:0000313" key="4">
    <source>
        <dbReference type="Proteomes" id="UP000063063"/>
    </source>
</evidence>
<dbReference type="GeneID" id="22574914"/>
<accession>A0A088RQ36</accession>
<keyword evidence="4" id="KW-1185">Reference proteome</keyword>
<evidence type="ECO:0000256" key="1">
    <source>
        <dbReference type="SAM" id="MobiDB-lite"/>
    </source>
</evidence>
<dbReference type="VEuPathDB" id="TriTrypDB:LPMP_210920"/>
<feature type="region of interest" description="Disordered" evidence="1">
    <location>
        <begin position="260"/>
        <end position="290"/>
    </location>
</feature>
<dbReference type="KEGG" id="lpan:LPMP_210920"/>
<dbReference type="RefSeq" id="XP_010698879.1">
    <property type="nucleotide sequence ID" value="XM_010700577.1"/>
</dbReference>
<dbReference type="Proteomes" id="UP000063063">
    <property type="component" value="Chromosome 21"/>
</dbReference>
<feature type="region of interest" description="Disordered" evidence="1">
    <location>
        <begin position="177"/>
        <end position="209"/>
    </location>
</feature>
<dbReference type="VEuPathDB" id="TriTrypDB:LPAL13_210013200"/>
<proteinExistence type="predicted"/>
<evidence type="ECO:0000259" key="2">
    <source>
        <dbReference type="Pfam" id="PF16117"/>
    </source>
</evidence>
<name>A0A088RQ36_LEIPA</name>
<evidence type="ECO:0000313" key="3">
    <source>
        <dbReference type="EMBL" id="AIN98172.1"/>
    </source>
</evidence>
<gene>
    <name evidence="3" type="ORF">LPMP_210920</name>
</gene>
<dbReference type="InterPro" id="IPR032269">
    <property type="entry name" value="DUF4833"/>
</dbReference>
<dbReference type="AlphaFoldDB" id="A0A088RQ36"/>
<dbReference type="EMBL" id="CP009390">
    <property type="protein sequence ID" value="AIN98172.1"/>
    <property type="molecule type" value="Genomic_DNA"/>
</dbReference>
<sequence>MAISLVASGNTVKEDSELFFAVTRDFSVPGASSQYQTPRAFNQLLRSRLRQRNRFNHDHHDTCMYIARSKNANVVAYTANLVDAATKERVVSGIGRQCVLCRDDPLHAYFVNLEPSYVENRRRKGIEYDCDDLNILERTMAYGCLATPVNTEGALGYWSKHTPEAFAALQEEWKAGGTVDAPEEEQKTAGGVSQRAKEASADDASVAPQPASALTVESLDAALKAWWTPLHPYISHFVALPTWPGLVMCLPPVAKSSTSRRSSVAAGELAKSAAATERPPTPPDRACTVDTTEAKPPIADTTNVTYGNHTEPAEATATSGVLSDEDTVVAIITRISGELSLLEKVYVKSTEPKRFYNLPKVEYIEVFGVSLATGLQTYEKKTS</sequence>
<feature type="domain" description="DUF4833" evidence="2">
    <location>
        <begin position="323"/>
        <end position="380"/>
    </location>
</feature>